<evidence type="ECO:0000256" key="1">
    <source>
        <dbReference type="SAM" id="MobiDB-lite"/>
    </source>
</evidence>
<keyword evidence="3" id="KW-1185">Reference proteome</keyword>
<accession>A0A3B6MLY6</accession>
<dbReference type="Proteomes" id="UP000019116">
    <property type="component" value="Chromosome 5D"/>
</dbReference>
<feature type="compositionally biased region" description="Low complexity" evidence="1">
    <location>
        <begin position="19"/>
        <end position="42"/>
    </location>
</feature>
<feature type="region of interest" description="Disordered" evidence="1">
    <location>
        <begin position="1"/>
        <end position="65"/>
    </location>
</feature>
<dbReference type="AlphaFoldDB" id="A0A3B6MLY6"/>
<name>A0A3B6MLY6_WHEAT</name>
<protein>
    <submittedName>
        <fullName evidence="2">Uncharacterized protein</fullName>
    </submittedName>
</protein>
<reference evidence="2" key="2">
    <citation type="submission" date="2018-10" db="UniProtKB">
        <authorList>
            <consortium name="EnsemblPlants"/>
        </authorList>
    </citation>
    <scope>IDENTIFICATION</scope>
</reference>
<evidence type="ECO:0000313" key="2">
    <source>
        <dbReference type="EnsemblPlants" id="TraesCS5D02G087400.1.cds1"/>
    </source>
</evidence>
<reference evidence="2" key="1">
    <citation type="submission" date="2018-08" db="EMBL/GenBank/DDBJ databases">
        <authorList>
            <person name="Rossello M."/>
        </authorList>
    </citation>
    <scope>NUCLEOTIDE SEQUENCE [LARGE SCALE GENOMIC DNA]</scope>
    <source>
        <strain evidence="2">cv. Chinese Spring</strain>
    </source>
</reference>
<proteinExistence type="predicted"/>
<dbReference type="Gramene" id="TraesCS5D03G0211400.1">
    <property type="protein sequence ID" value="TraesCS5D03G0211400.1.CDS1"/>
    <property type="gene ID" value="TraesCS5D03G0211400"/>
</dbReference>
<feature type="compositionally biased region" description="Polar residues" evidence="1">
    <location>
        <begin position="9"/>
        <end position="18"/>
    </location>
</feature>
<organism evidence="2">
    <name type="scientific">Triticum aestivum</name>
    <name type="common">Wheat</name>
    <dbReference type="NCBI Taxonomy" id="4565"/>
    <lineage>
        <taxon>Eukaryota</taxon>
        <taxon>Viridiplantae</taxon>
        <taxon>Streptophyta</taxon>
        <taxon>Embryophyta</taxon>
        <taxon>Tracheophyta</taxon>
        <taxon>Spermatophyta</taxon>
        <taxon>Magnoliopsida</taxon>
        <taxon>Liliopsida</taxon>
        <taxon>Poales</taxon>
        <taxon>Poaceae</taxon>
        <taxon>BOP clade</taxon>
        <taxon>Pooideae</taxon>
        <taxon>Triticodae</taxon>
        <taxon>Triticeae</taxon>
        <taxon>Triticinae</taxon>
        <taxon>Triticum</taxon>
    </lineage>
</organism>
<evidence type="ECO:0000313" key="3">
    <source>
        <dbReference type="Proteomes" id="UP000019116"/>
    </source>
</evidence>
<dbReference type="Gramene" id="TraesCS5D02G087400.1">
    <property type="protein sequence ID" value="TraesCS5D02G087400.1.cds1"/>
    <property type="gene ID" value="TraesCS5D02G087400"/>
</dbReference>
<dbReference type="Gramene" id="TraesCAD_scaffold_071368_01G000300.1">
    <property type="protein sequence ID" value="TraesCAD_scaffold_071368_01G000300.1"/>
    <property type="gene ID" value="TraesCAD_scaffold_071368_01G000300"/>
</dbReference>
<dbReference type="EnsemblPlants" id="TraesCS5D02G087400.1">
    <property type="protein sequence ID" value="TraesCS5D02G087400.1.cds1"/>
    <property type="gene ID" value="TraesCS5D02G087400"/>
</dbReference>
<dbReference type="Gramene" id="TraesRN5D0100223800.1">
    <property type="protein sequence ID" value="TraesRN5D0100223800.1"/>
    <property type="gene ID" value="TraesRN5D0100223800"/>
</dbReference>
<sequence length="147" mass="16385">MQSRRFRNCRSTNSKQQAQVQGSLILSSSSKSAAQQQQVQTQPDITLDHSTVATKNRPDEDTLTIPSKDTERQLTCEPRDISSSMARHLLATTEAEHQVKGGLLLDVVVRQSAAILELLTSKDQTLLVRWDALLVLDLRLHIVDGVR</sequence>
<dbReference type="STRING" id="4565.A0A3B6MLY6"/>